<evidence type="ECO:0000313" key="11">
    <source>
        <dbReference type="Proteomes" id="UP001629113"/>
    </source>
</evidence>
<feature type="transmembrane region" description="Helical" evidence="8">
    <location>
        <begin position="250"/>
        <end position="270"/>
    </location>
</feature>
<dbReference type="EMBL" id="JBFCZG010000007">
    <property type="protein sequence ID" value="KAL3420187.1"/>
    <property type="molecule type" value="Genomic_DNA"/>
</dbReference>
<dbReference type="PANTHER" id="PTHR47797">
    <property type="entry name" value="DEHYDROGENASE, PUTATIVE (AFU_ORTHOLOGUE AFUA_8G05805)-RELATED"/>
    <property type="match status" value="1"/>
</dbReference>
<keyword evidence="11" id="KW-1185">Reference proteome</keyword>
<evidence type="ECO:0000256" key="8">
    <source>
        <dbReference type="SAM" id="Phobius"/>
    </source>
</evidence>
<dbReference type="CDD" id="cd08760">
    <property type="entry name" value="Cyt_b561_FRRS1_like"/>
    <property type="match status" value="1"/>
</dbReference>
<evidence type="ECO:0000259" key="9">
    <source>
        <dbReference type="PROSITE" id="PS50939"/>
    </source>
</evidence>
<dbReference type="SMART" id="SM00665">
    <property type="entry name" value="B561"/>
    <property type="match status" value="1"/>
</dbReference>
<dbReference type="Pfam" id="PF16010">
    <property type="entry name" value="CDH-cyt"/>
    <property type="match status" value="1"/>
</dbReference>
<comment type="subcellular location">
    <subcellularLocation>
        <location evidence="1">Membrane</location>
    </subcellularLocation>
</comment>
<feature type="transmembrane region" description="Helical" evidence="8">
    <location>
        <begin position="178"/>
        <end position="204"/>
    </location>
</feature>
<dbReference type="Proteomes" id="UP001629113">
    <property type="component" value="Unassembled WGS sequence"/>
</dbReference>
<proteinExistence type="predicted"/>
<protein>
    <submittedName>
        <fullName evidence="10">Integral membrane protein</fullName>
    </submittedName>
</protein>
<keyword evidence="3 8" id="KW-0812">Transmembrane</keyword>
<keyword evidence="4" id="KW-0249">Electron transport</keyword>
<sequence>MAGANILMLYSNAAGDNVTLSPRLGVGEVDPTFDYAADVTLLSGSRIADGMMIANIRCSNCNSWPGGSMAFNDATTEWIFAYLEGDPIASDSTGVSLREHNQYGYTNINLQNAVGGTNDNPFLNTITTPAVATVGGGGGIPSNHNSILIAHAVLTPVAFVLFFPLGGMAIKILNFRGLLYFHAGWMILALAVALAGTGLGIWLANEDIGFKHEHTIIGLVAVGGLLLQPFTGTMHHYLYKKLGRKNIFTLPHIFWGRAFIFLGIINGGLGLKLSNNTNTGKIVYGVVSGVIGISWLAVVVWSATKSRRRGGQQTRERLVATNSDGEKMSGTSEQLRN</sequence>
<evidence type="ECO:0000256" key="6">
    <source>
        <dbReference type="ARBA" id="ARBA00023136"/>
    </source>
</evidence>
<evidence type="ECO:0000256" key="7">
    <source>
        <dbReference type="SAM" id="MobiDB-lite"/>
    </source>
</evidence>
<reference evidence="10 11" key="1">
    <citation type="submission" date="2024-06" db="EMBL/GenBank/DDBJ databases">
        <title>Complete genome of Phlyctema vagabunda strain 19-DSS-EL-015.</title>
        <authorList>
            <person name="Fiorenzani C."/>
        </authorList>
    </citation>
    <scope>NUCLEOTIDE SEQUENCE [LARGE SCALE GENOMIC DNA]</scope>
    <source>
        <strain evidence="10 11">19-DSS-EL-015</strain>
    </source>
</reference>
<dbReference type="PANTHER" id="PTHR47797:SF1">
    <property type="entry name" value="CYTOCHROME B561 DOMAIN-CONTAINING PROTEIN-RELATED"/>
    <property type="match status" value="1"/>
</dbReference>
<evidence type="ECO:0000256" key="1">
    <source>
        <dbReference type="ARBA" id="ARBA00004370"/>
    </source>
</evidence>
<feature type="transmembrane region" description="Helical" evidence="8">
    <location>
        <begin position="282"/>
        <end position="303"/>
    </location>
</feature>
<dbReference type="InterPro" id="IPR006593">
    <property type="entry name" value="Cyt_b561/ferric_Rdtase_TM"/>
</dbReference>
<feature type="transmembrane region" description="Helical" evidence="8">
    <location>
        <begin position="148"/>
        <end position="166"/>
    </location>
</feature>
<organism evidence="10 11">
    <name type="scientific">Phlyctema vagabunda</name>
    <dbReference type="NCBI Taxonomy" id="108571"/>
    <lineage>
        <taxon>Eukaryota</taxon>
        <taxon>Fungi</taxon>
        <taxon>Dikarya</taxon>
        <taxon>Ascomycota</taxon>
        <taxon>Pezizomycotina</taxon>
        <taxon>Leotiomycetes</taxon>
        <taxon>Helotiales</taxon>
        <taxon>Dermateaceae</taxon>
        <taxon>Phlyctema</taxon>
    </lineage>
</organism>
<feature type="region of interest" description="Disordered" evidence="7">
    <location>
        <begin position="311"/>
        <end position="337"/>
    </location>
</feature>
<keyword evidence="6 8" id="KW-0472">Membrane</keyword>
<dbReference type="Gene3D" id="1.20.120.1770">
    <property type="match status" value="1"/>
</dbReference>
<feature type="transmembrane region" description="Helical" evidence="8">
    <location>
        <begin position="216"/>
        <end position="238"/>
    </location>
</feature>
<dbReference type="InterPro" id="IPR015920">
    <property type="entry name" value="Cellobiose_DH-like_cyt"/>
</dbReference>
<dbReference type="CDD" id="cd09630">
    <property type="entry name" value="CDH_like_cytochrome"/>
    <property type="match status" value="1"/>
</dbReference>
<dbReference type="PROSITE" id="PS50939">
    <property type="entry name" value="CYTOCHROME_B561"/>
    <property type="match status" value="1"/>
</dbReference>
<evidence type="ECO:0000256" key="3">
    <source>
        <dbReference type="ARBA" id="ARBA00022692"/>
    </source>
</evidence>
<gene>
    <name evidence="10" type="ORF">PVAG01_08686</name>
</gene>
<dbReference type="SUPFAM" id="SSF49344">
    <property type="entry name" value="CBD9-like"/>
    <property type="match status" value="1"/>
</dbReference>
<evidence type="ECO:0000256" key="2">
    <source>
        <dbReference type="ARBA" id="ARBA00022448"/>
    </source>
</evidence>
<evidence type="ECO:0000256" key="4">
    <source>
        <dbReference type="ARBA" id="ARBA00022982"/>
    </source>
</evidence>
<keyword evidence="2" id="KW-0813">Transport</keyword>
<accession>A0ABR4PAI0</accession>
<keyword evidence="5 8" id="KW-1133">Transmembrane helix</keyword>
<evidence type="ECO:0000256" key="5">
    <source>
        <dbReference type="ARBA" id="ARBA00022989"/>
    </source>
</evidence>
<comment type="caution">
    <text evidence="10">The sequence shown here is derived from an EMBL/GenBank/DDBJ whole genome shotgun (WGS) entry which is preliminary data.</text>
</comment>
<evidence type="ECO:0000313" key="10">
    <source>
        <dbReference type="EMBL" id="KAL3420187.1"/>
    </source>
</evidence>
<feature type="domain" description="Cytochrome b561" evidence="9">
    <location>
        <begin position="114"/>
        <end position="307"/>
    </location>
</feature>
<dbReference type="Gene3D" id="2.60.40.1210">
    <property type="entry name" value="Cellobiose dehydrogenase, cytochrome domain"/>
    <property type="match status" value="1"/>
</dbReference>
<name>A0ABR4PAI0_9HELO</name>